<protein>
    <recommendedName>
        <fullName evidence="1">Helix-turn-helix domain-containing protein</fullName>
    </recommendedName>
</protein>
<feature type="domain" description="Helix-turn-helix" evidence="1">
    <location>
        <begin position="69"/>
        <end position="126"/>
    </location>
</feature>
<reference evidence="2" key="1">
    <citation type="submission" date="2021-02" db="EMBL/GenBank/DDBJ databases">
        <authorList>
            <person name="Nowell W R."/>
        </authorList>
    </citation>
    <scope>NUCLEOTIDE SEQUENCE</scope>
</reference>
<accession>A0A820LP63</accession>
<evidence type="ECO:0000313" key="3">
    <source>
        <dbReference type="Proteomes" id="UP000663823"/>
    </source>
</evidence>
<proteinExistence type="predicted"/>
<dbReference type="Pfam" id="PF26215">
    <property type="entry name" value="HTH_animal"/>
    <property type="match status" value="1"/>
</dbReference>
<comment type="caution">
    <text evidence="2">The sequence shown here is derived from an EMBL/GenBank/DDBJ whole genome shotgun (WGS) entry which is preliminary data.</text>
</comment>
<evidence type="ECO:0000259" key="1">
    <source>
        <dbReference type="Pfam" id="PF26215"/>
    </source>
</evidence>
<dbReference type="AlphaFoldDB" id="A0A820LP63"/>
<dbReference type="InterPro" id="IPR058912">
    <property type="entry name" value="HTH_animal"/>
</dbReference>
<feature type="non-terminal residue" evidence="2">
    <location>
        <position position="132"/>
    </location>
</feature>
<gene>
    <name evidence="2" type="ORF">OTI717_LOCUS43818</name>
</gene>
<dbReference type="EMBL" id="CAJOAX010066727">
    <property type="protein sequence ID" value="CAF4360104.1"/>
    <property type="molecule type" value="Genomic_DNA"/>
</dbReference>
<organism evidence="2 3">
    <name type="scientific">Rotaria sordida</name>
    <dbReference type="NCBI Taxonomy" id="392033"/>
    <lineage>
        <taxon>Eukaryota</taxon>
        <taxon>Metazoa</taxon>
        <taxon>Spiralia</taxon>
        <taxon>Gnathifera</taxon>
        <taxon>Rotifera</taxon>
        <taxon>Eurotatoria</taxon>
        <taxon>Bdelloidea</taxon>
        <taxon>Philodinida</taxon>
        <taxon>Philodinidae</taxon>
        <taxon>Rotaria</taxon>
    </lineage>
</organism>
<dbReference type="Proteomes" id="UP000663823">
    <property type="component" value="Unassembled WGS sequence"/>
</dbReference>
<name>A0A820LP63_9BILA</name>
<sequence length="132" mass="16266">MLLIQFYLRIANARERLFDELQQTLDSDIKLTTYIDNRVEFLNAIIKNNRGFLETRVYHNQQQQQQPFLLPYAKNHPRLLHRQWFRYSLIRAGQYCSSFEDFEEERRYIEMTFLTNGYSLDFVEYNLRQFYS</sequence>
<evidence type="ECO:0000313" key="2">
    <source>
        <dbReference type="EMBL" id="CAF4360104.1"/>
    </source>
</evidence>